<sequence>MWYVQYTGNLSVYLNGNLCGLSPLFSLHFNQGFNSTSSM</sequence>
<reference evidence="1" key="1">
    <citation type="submission" date="2014-11" db="EMBL/GenBank/DDBJ databases">
        <authorList>
            <person name="Amaro Gonzalez C."/>
        </authorList>
    </citation>
    <scope>NUCLEOTIDE SEQUENCE</scope>
</reference>
<name>A0A0E9P5L7_ANGAN</name>
<protein>
    <submittedName>
        <fullName evidence="1">Uncharacterized protein</fullName>
    </submittedName>
</protein>
<accession>A0A0E9P5L7</accession>
<reference evidence="1" key="2">
    <citation type="journal article" date="2015" name="Fish Shellfish Immunol.">
        <title>Early steps in the European eel (Anguilla anguilla)-Vibrio vulnificus interaction in the gills: Role of the RtxA13 toxin.</title>
        <authorList>
            <person name="Callol A."/>
            <person name="Pajuelo D."/>
            <person name="Ebbesson L."/>
            <person name="Teles M."/>
            <person name="MacKenzie S."/>
            <person name="Amaro C."/>
        </authorList>
    </citation>
    <scope>NUCLEOTIDE SEQUENCE</scope>
</reference>
<evidence type="ECO:0000313" key="1">
    <source>
        <dbReference type="EMBL" id="JAG99586.1"/>
    </source>
</evidence>
<proteinExistence type="predicted"/>
<organism evidence="1">
    <name type="scientific">Anguilla anguilla</name>
    <name type="common">European freshwater eel</name>
    <name type="synonym">Muraena anguilla</name>
    <dbReference type="NCBI Taxonomy" id="7936"/>
    <lineage>
        <taxon>Eukaryota</taxon>
        <taxon>Metazoa</taxon>
        <taxon>Chordata</taxon>
        <taxon>Craniata</taxon>
        <taxon>Vertebrata</taxon>
        <taxon>Euteleostomi</taxon>
        <taxon>Actinopterygii</taxon>
        <taxon>Neopterygii</taxon>
        <taxon>Teleostei</taxon>
        <taxon>Anguilliformes</taxon>
        <taxon>Anguillidae</taxon>
        <taxon>Anguilla</taxon>
    </lineage>
</organism>
<dbReference type="AlphaFoldDB" id="A0A0E9P5L7"/>
<dbReference type="EMBL" id="GBXM01108990">
    <property type="protein sequence ID" value="JAG99586.1"/>
    <property type="molecule type" value="Transcribed_RNA"/>
</dbReference>